<proteinExistence type="predicted"/>
<evidence type="ECO:0000313" key="2">
    <source>
        <dbReference type="Proteomes" id="UP001157502"/>
    </source>
</evidence>
<keyword evidence="2" id="KW-1185">Reference proteome</keyword>
<organism evidence="1 2">
    <name type="scientific">Dallia pectoralis</name>
    <name type="common">Alaska blackfish</name>
    <dbReference type="NCBI Taxonomy" id="75939"/>
    <lineage>
        <taxon>Eukaryota</taxon>
        <taxon>Metazoa</taxon>
        <taxon>Chordata</taxon>
        <taxon>Craniata</taxon>
        <taxon>Vertebrata</taxon>
        <taxon>Euteleostomi</taxon>
        <taxon>Actinopterygii</taxon>
        <taxon>Neopterygii</taxon>
        <taxon>Teleostei</taxon>
        <taxon>Protacanthopterygii</taxon>
        <taxon>Esociformes</taxon>
        <taxon>Umbridae</taxon>
        <taxon>Dallia</taxon>
    </lineage>
</organism>
<dbReference type="Proteomes" id="UP001157502">
    <property type="component" value="Chromosome 9"/>
</dbReference>
<accession>A0ACC2GT25</accession>
<reference evidence="1" key="1">
    <citation type="submission" date="2021-05" db="EMBL/GenBank/DDBJ databases">
        <authorList>
            <person name="Pan Q."/>
            <person name="Jouanno E."/>
            <person name="Zahm M."/>
            <person name="Klopp C."/>
            <person name="Cabau C."/>
            <person name="Louis A."/>
            <person name="Berthelot C."/>
            <person name="Parey E."/>
            <person name="Roest Crollius H."/>
            <person name="Montfort J."/>
            <person name="Robinson-Rechavi M."/>
            <person name="Bouchez O."/>
            <person name="Lampietro C."/>
            <person name="Lopez Roques C."/>
            <person name="Donnadieu C."/>
            <person name="Postlethwait J."/>
            <person name="Bobe J."/>
            <person name="Dillon D."/>
            <person name="Chandos A."/>
            <person name="von Hippel F."/>
            <person name="Guiguen Y."/>
        </authorList>
    </citation>
    <scope>NUCLEOTIDE SEQUENCE</scope>
    <source>
        <strain evidence="1">YG-Jan2019</strain>
    </source>
</reference>
<comment type="caution">
    <text evidence="1">The sequence shown here is derived from an EMBL/GenBank/DDBJ whole genome shotgun (WGS) entry which is preliminary data.</text>
</comment>
<protein>
    <submittedName>
        <fullName evidence="1">Uncharacterized protein</fullName>
    </submittedName>
</protein>
<evidence type="ECO:0000313" key="1">
    <source>
        <dbReference type="EMBL" id="KAJ8006797.1"/>
    </source>
</evidence>
<dbReference type="EMBL" id="CM055736">
    <property type="protein sequence ID" value="KAJ8006797.1"/>
    <property type="molecule type" value="Genomic_DNA"/>
</dbReference>
<name>A0ACC2GT25_DALPE</name>
<gene>
    <name evidence="1" type="ORF">DPEC_G00110940</name>
</gene>
<sequence length="151" mass="16560">MDSDPLAKDGPRRVMRGHPGERAGNELSLEDTNTIRSTPVSSPQGPGRTKQVSGNPWMTSPGHCHTPGGEFNLLEAGSQSWRRGPVMAVFFTSDRWMPGVSLVSFSFPIALLILEMVPTCPCNPPPADNKYHVTRTTERMEMLLHGTLAVY</sequence>